<dbReference type="Gene3D" id="3.30.360.10">
    <property type="entry name" value="Dihydrodipicolinate Reductase, domain 2"/>
    <property type="match status" value="1"/>
</dbReference>
<dbReference type="SUPFAM" id="SSF55347">
    <property type="entry name" value="Glyceraldehyde-3-phosphate dehydrogenase-like, C-terminal domain"/>
    <property type="match status" value="1"/>
</dbReference>
<sequence length="389" mass="42653">MISSSFCYRVGIAGAGAFAEFLAGALAPLPSFHLAAVAGRTDAKRQRVIDAYLRRKPQAGDVCEYHQAEELIADPHVDIVILTTPPHLHTPLARQALEEGKHVLLEKPGALAARELQANLELADRQNRALAVNLVLRYHPLAEAVKQLVRHAFMGAVDYASLHNAAHRVAKGHWFWEEQQSGGIFIEHGVHFFEVGRDWFGEAAEAQGFALTDPDGTRPRVGATVIHEQGGRRIPVHYYHGFTMNPAAPESTHWDVHTTRGRITLDGWIPMQLSVSGLVSTDEAASMDALLDAIPKQPSAHAIEQVRQAADRLLPSVPPSDAPRIPYERTVTLSDRHGWYEAIAQARFLDFCRLIENPNERGLVTLQDAIADLALAEACTAAETSSSAR</sequence>
<dbReference type="PANTHER" id="PTHR43708:SF5">
    <property type="entry name" value="CONSERVED EXPRESSED OXIDOREDUCTASE (EUROFUNG)-RELATED"/>
    <property type="match status" value="1"/>
</dbReference>
<evidence type="ECO:0000256" key="1">
    <source>
        <dbReference type="ARBA" id="ARBA00010928"/>
    </source>
</evidence>
<proteinExistence type="inferred from homology"/>
<comment type="similarity">
    <text evidence="1">Belongs to the Gfo/Idh/MocA family.</text>
</comment>
<protein>
    <submittedName>
        <fullName evidence="5">Oxidoreductase</fullName>
    </submittedName>
</protein>
<evidence type="ECO:0000313" key="5">
    <source>
        <dbReference type="EMBL" id="AMX84644.1"/>
    </source>
</evidence>
<keyword evidence="6" id="KW-1185">Reference proteome</keyword>
<feature type="domain" description="GFO/IDH/MocA-like oxidoreductase" evidence="4">
    <location>
        <begin position="144"/>
        <end position="263"/>
    </location>
</feature>
<evidence type="ECO:0000259" key="3">
    <source>
        <dbReference type="Pfam" id="PF01408"/>
    </source>
</evidence>
<reference evidence="5 6" key="1">
    <citation type="submission" date="2016-02" db="EMBL/GenBank/DDBJ databases">
        <title>Complete genome sequence of Geobacillus subterraneus KCTC 3922T.</title>
        <authorList>
            <person name="Lee D.-W."/>
            <person name="Lee Y.-J."/>
            <person name="Lee S.-J."/>
            <person name="Park G.-S."/>
            <person name="Lee S.-J."/>
            <person name="Shin J.-H."/>
        </authorList>
    </citation>
    <scope>NUCLEOTIDE SEQUENCE [LARGE SCALE GENOMIC DNA]</scope>
    <source>
        <strain evidence="5 6">KCTC 3922</strain>
    </source>
</reference>
<dbReference type="Gene3D" id="3.40.50.720">
    <property type="entry name" value="NAD(P)-binding Rossmann-like Domain"/>
    <property type="match status" value="1"/>
</dbReference>
<dbReference type="PANTHER" id="PTHR43708">
    <property type="entry name" value="CONSERVED EXPRESSED OXIDOREDUCTASE (EUROFUNG)"/>
    <property type="match status" value="1"/>
</dbReference>
<keyword evidence="2" id="KW-0560">Oxidoreductase</keyword>
<evidence type="ECO:0000259" key="4">
    <source>
        <dbReference type="Pfam" id="PF22725"/>
    </source>
</evidence>
<evidence type="ECO:0000256" key="2">
    <source>
        <dbReference type="ARBA" id="ARBA00023002"/>
    </source>
</evidence>
<dbReference type="InterPro" id="IPR055170">
    <property type="entry name" value="GFO_IDH_MocA-like_dom"/>
</dbReference>
<organism evidence="5 6">
    <name type="scientific">Geobacillus subterraneus</name>
    <dbReference type="NCBI Taxonomy" id="129338"/>
    <lineage>
        <taxon>Bacteria</taxon>
        <taxon>Bacillati</taxon>
        <taxon>Bacillota</taxon>
        <taxon>Bacilli</taxon>
        <taxon>Bacillales</taxon>
        <taxon>Anoxybacillaceae</taxon>
        <taxon>Geobacillus</taxon>
    </lineage>
</organism>
<dbReference type="Pfam" id="PF22725">
    <property type="entry name" value="GFO_IDH_MocA_C3"/>
    <property type="match status" value="1"/>
</dbReference>
<dbReference type="Proteomes" id="UP000076226">
    <property type="component" value="Chromosome"/>
</dbReference>
<dbReference type="SUPFAM" id="SSF51735">
    <property type="entry name" value="NAD(P)-binding Rossmann-fold domains"/>
    <property type="match status" value="1"/>
</dbReference>
<dbReference type="InterPro" id="IPR036291">
    <property type="entry name" value="NAD(P)-bd_dom_sf"/>
</dbReference>
<evidence type="ECO:0000313" key="6">
    <source>
        <dbReference type="Proteomes" id="UP000076226"/>
    </source>
</evidence>
<dbReference type="InterPro" id="IPR000683">
    <property type="entry name" value="Gfo/Idh/MocA-like_OxRdtase_N"/>
</dbReference>
<dbReference type="EMBL" id="CP014342">
    <property type="protein sequence ID" value="AMX84644.1"/>
    <property type="molecule type" value="Genomic_DNA"/>
</dbReference>
<accession>A0ABM6AE64</accession>
<dbReference type="RefSeq" id="WP_063166824.1">
    <property type="nucleotide sequence ID" value="NZ_CP014342.1"/>
</dbReference>
<name>A0ABM6AE64_9BACL</name>
<feature type="domain" description="Gfo/Idh/MocA-like oxidoreductase N-terminal" evidence="3">
    <location>
        <begin position="9"/>
        <end position="133"/>
    </location>
</feature>
<gene>
    <name evidence="5" type="ORF">GS3922_13860</name>
</gene>
<dbReference type="Pfam" id="PF01408">
    <property type="entry name" value="GFO_IDH_MocA"/>
    <property type="match status" value="1"/>
</dbReference>
<dbReference type="InterPro" id="IPR051317">
    <property type="entry name" value="Gfo/Idh/MocA_oxidoreduct"/>
</dbReference>